<keyword evidence="1" id="KW-0732">Signal</keyword>
<evidence type="ECO:0000313" key="3">
    <source>
        <dbReference type="Proteomes" id="UP001596501"/>
    </source>
</evidence>
<comment type="caution">
    <text evidence="2">The sequence shown here is derived from an EMBL/GenBank/DDBJ whole genome shotgun (WGS) entry which is preliminary data.</text>
</comment>
<proteinExistence type="predicted"/>
<evidence type="ECO:0000256" key="1">
    <source>
        <dbReference type="SAM" id="SignalP"/>
    </source>
</evidence>
<dbReference type="RefSeq" id="WP_382222159.1">
    <property type="nucleotide sequence ID" value="NZ_JBHTCA010000005.1"/>
</dbReference>
<protein>
    <submittedName>
        <fullName evidence="2">Uncharacterized protein</fullName>
    </submittedName>
</protein>
<name>A0ABW2QLI8_9BURK</name>
<dbReference type="EMBL" id="JBHTCA010000005">
    <property type="protein sequence ID" value="MFC7409027.1"/>
    <property type="molecule type" value="Genomic_DNA"/>
</dbReference>
<dbReference type="Proteomes" id="UP001596501">
    <property type="component" value="Unassembled WGS sequence"/>
</dbReference>
<sequence length="145" mass="16314">MNINALKITFAALAFFCTLSAAQERPVVNPYGKFLKGDGVEVEMAHFAEKNENDLYDVILKTTGHQAFNEGIDGKALRYKATHGGNGINYLHDGKVVLTLRQPYGDSWSRIQVYLNKKYITLNEDDVKSKDVRPLHLLTELQADK</sequence>
<organism evidence="2 3">
    <name type="scientific">Hydrogenophaga atypica</name>
    <dbReference type="NCBI Taxonomy" id="249409"/>
    <lineage>
        <taxon>Bacteria</taxon>
        <taxon>Pseudomonadati</taxon>
        <taxon>Pseudomonadota</taxon>
        <taxon>Betaproteobacteria</taxon>
        <taxon>Burkholderiales</taxon>
        <taxon>Comamonadaceae</taxon>
        <taxon>Hydrogenophaga</taxon>
    </lineage>
</organism>
<reference evidence="3" key="1">
    <citation type="journal article" date="2019" name="Int. J. Syst. Evol. Microbiol.">
        <title>The Global Catalogue of Microorganisms (GCM) 10K type strain sequencing project: providing services to taxonomists for standard genome sequencing and annotation.</title>
        <authorList>
            <consortium name="The Broad Institute Genomics Platform"/>
            <consortium name="The Broad Institute Genome Sequencing Center for Infectious Disease"/>
            <person name="Wu L."/>
            <person name="Ma J."/>
        </authorList>
    </citation>
    <scope>NUCLEOTIDE SEQUENCE [LARGE SCALE GENOMIC DNA]</scope>
    <source>
        <strain evidence="3">CGMCC 1.12371</strain>
    </source>
</reference>
<feature type="signal peptide" evidence="1">
    <location>
        <begin position="1"/>
        <end position="21"/>
    </location>
</feature>
<evidence type="ECO:0000313" key="2">
    <source>
        <dbReference type="EMBL" id="MFC7409027.1"/>
    </source>
</evidence>
<accession>A0ABW2QLI8</accession>
<keyword evidence="3" id="KW-1185">Reference proteome</keyword>
<gene>
    <name evidence="2" type="ORF">ACFQPB_09165</name>
</gene>
<feature type="chain" id="PRO_5045654128" evidence="1">
    <location>
        <begin position="22"/>
        <end position="145"/>
    </location>
</feature>